<dbReference type="EMBL" id="CAJJDN010000025">
    <property type="protein sequence ID" value="CAD8069042.1"/>
    <property type="molecule type" value="Genomic_DNA"/>
</dbReference>
<dbReference type="PANTHER" id="PTHR13265">
    <property type="entry name" value="THO COMPLEX SUBUNIT 1"/>
    <property type="match status" value="1"/>
</dbReference>
<sequence>MTEFQQMEIESYILNFKVRHTDILKQKLQKLHEEESADQLQPFYQTFLKNCRDYLHQKLVINQINFQKQTIKKVLDEDLLELLKVNIFLAELSYSICKEVPELKSYPLTFSEDIYECLSLQELQDYFNNLYSQISTISKFQDENKYVLLRICNSMLKRLSTTHDTFLRGQVQIFLTQIFSTIHPSLRKKPVNIRDRGFDEESIKVNSSLPYTFYKNFWTLQKYLNNSELIFRSKVEFDDIGEEAGQVVQGANEPQRTKNLLAVIKVIMRALQYFKENLIEPEIITVKRFPKFLTKYSLFKNQLNDPYFRKLFLNQVLLFIFVAELENQEKQFIQNLKIEVQKQLDELGDKLGEKVQHLIDTERTWRLWVTEKQCFDDGYEKLSIKASEKAKKKRQEIQKRIYDDLKFKQTDAFQQILQEQGKPYKIETNPIEPGLNYYLNEVFYQQDQNRKFSDNERCKNRKDYVWKSVRVISKFLLKELKITNLITQDLKPLPNLEDIVENLKNAGNEMIAERLSQSNNNNNSIPVTIKPVHINQQLPNQK</sequence>
<reference evidence="1" key="1">
    <citation type="submission" date="2021-01" db="EMBL/GenBank/DDBJ databases">
        <authorList>
            <consortium name="Genoscope - CEA"/>
            <person name="William W."/>
        </authorList>
    </citation>
    <scope>NUCLEOTIDE SEQUENCE</scope>
</reference>
<comment type="caution">
    <text evidence="1">The sequence shown here is derived from an EMBL/GenBank/DDBJ whole genome shotgun (WGS) entry which is preliminary data.</text>
</comment>
<gene>
    <name evidence="1" type="ORF">PSON_ATCC_30995.1.T0250050</name>
</gene>
<dbReference type="InterPro" id="IPR021861">
    <property type="entry name" value="THO_THOC1"/>
</dbReference>
<proteinExistence type="predicted"/>
<protein>
    <submittedName>
        <fullName evidence="1">Uncharacterized protein</fullName>
    </submittedName>
</protein>
<keyword evidence="2" id="KW-1185">Reference proteome</keyword>
<dbReference type="PANTHER" id="PTHR13265:SF0">
    <property type="entry name" value="HPR1"/>
    <property type="match status" value="1"/>
</dbReference>
<dbReference type="OrthoDB" id="294710at2759"/>
<dbReference type="GO" id="GO:0000445">
    <property type="term" value="C:THO complex part of transcription export complex"/>
    <property type="evidence" value="ECO:0007669"/>
    <property type="project" value="TreeGrafter"/>
</dbReference>
<dbReference type="GO" id="GO:0006406">
    <property type="term" value="P:mRNA export from nucleus"/>
    <property type="evidence" value="ECO:0007669"/>
    <property type="project" value="TreeGrafter"/>
</dbReference>
<dbReference type="Proteomes" id="UP000692954">
    <property type="component" value="Unassembled WGS sequence"/>
</dbReference>
<evidence type="ECO:0000313" key="1">
    <source>
        <dbReference type="EMBL" id="CAD8069042.1"/>
    </source>
</evidence>
<accession>A0A8S1LRX5</accession>
<dbReference type="AlphaFoldDB" id="A0A8S1LRX5"/>
<evidence type="ECO:0000313" key="2">
    <source>
        <dbReference type="Proteomes" id="UP000692954"/>
    </source>
</evidence>
<dbReference type="Pfam" id="PF11957">
    <property type="entry name" value="efThoc1"/>
    <property type="match status" value="1"/>
</dbReference>
<name>A0A8S1LRX5_9CILI</name>
<organism evidence="1 2">
    <name type="scientific">Paramecium sonneborni</name>
    <dbReference type="NCBI Taxonomy" id="65129"/>
    <lineage>
        <taxon>Eukaryota</taxon>
        <taxon>Sar</taxon>
        <taxon>Alveolata</taxon>
        <taxon>Ciliophora</taxon>
        <taxon>Intramacronucleata</taxon>
        <taxon>Oligohymenophorea</taxon>
        <taxon>Peniculida</taxon>
        <taxon>Parameciidae</taxon>
        <taxon>Paramecium</taxon>
    </lineage>
</organism>